<organism evidence="6 7">
    <name type="scientific">Solimonas aquatica</name>
    <dbReference type="NCBI Taxonomy" id="489703"/>
    <lineage>
        <taxon>Bacteria</taxon>
        <taxon>Pseudomonadati</taxon>
        <taxon>Pseudomonadota</taxon>
        <taxon>Gammaproteobacteria</taxon>
        <taxon>Nevskiales</taxon>
        <taxon>Nevskiaceae</taxon>
        <taxon>Solimonas</taxon>
    </lineage>
</organism>
<sequence>MSQKTTRARGAATEQAILQATLELLHEGGYSALTIDRVAARARASKTTIYRRWKTKEHLVLAVLQLLPMPMPERSSGSLQTDLIELFRQFARIMADSPLRGVLPMLVAECANNPALSHLLVPVNERRRAPLRKLVELAIERGELATHTDVELLLDVIQGAIAIRMYFLLDKLDERWIRGLVQLLMEGLRGPPQTRVKARKRTG</sequence>
<accession>A0A1H9BLU3</accession>
<evidence type="ECO:0000259" key="5">
    <source>
        <dbReference type="PROSITE" id="PS50977"/>
    </source>
</evidence>
<dbReference type="PROSITE" id="PS01081">
    <property type="entry name" value="HTH_TETR_1"/>
    <property type="match status" value="1"/>
</dbReference>
<dbReference type="Gene3D" id="1.10.10.60">
    <property type="entry name" value="Homeodomain-like"/>
    <property type="match status" value="1"/>
</dbReference>
<dbReference type="InterPro" id="IPR036271">
    <property type="entry name" value="Tet_transcr_reg_TetR-rel_C_sf"/>
</dbReference>
<dbReference type="PRINTS" id="PR00455">
    <property type="entry name" value="HTHTETR"/>
</dbReference>
<keyword evidence="1" id="KW-0805">Transcription regulation</keyword>
<dbReference type="InterPro" id="IPR023772">
    <property type="entry name" value="DNA-bd_HTH_TetR-type_CS"/>
</dbReference>
<dbReference type="InterPro" id="IPR050109">
    <property type="entry name" value="HTH-type_TetR-like_transc_reg"/>
</dbReference>
<keyword evidence="2 4" id="KW-0238">DNA-binding</keyword>
<evidence type="ECO:0000313" key="6">
    <source>
        <dbReference type="EMBL" id="SEP89940.1"/>
    </source>
</evidence>
<dbReference type="Proteomes" id="UP000199233">
    <property type="component" value="Unassembled WGS sequence"/>
</dbReference>
<dbReference type="Pfam" id="PF00440">
    <property type="entry name" value="TetR_N"/>
    <property type="match status" value="1"/>
</dbReference>
<dbReference type="Gene3D" id="1.10.357.10">
    <property type="entry name" value="Tetracycline Repressor, domain 2"/>
    <property type="match status" value="1"/>
</dbReference>
<dbReference type="PANTHER" id="PTHR30055:SF148">
    <property type="entry name" value="TETR-FAMILY TRANSCRIPTIONAL REGULATOR"/>
    <property type="match status" value="1"/>
</dbReference>
<dbReference type="SUPFAM" id="SSF46689">
    <property type="entry name" value="Homeodomain-like"/>
    <property type="match status" value="1"/>
</dbReference>
<feature type="domain" description="HTH tetR-type" evidence="5">
    <location>
        <begin position="11"/>
        <end position="71"/>
    </location>
</feature>
<dbReference type="InterPro" id="IPR001647">
    <property type="entry name" value="HTH_TetR"/>
</dbReference>
<name>A0A1H9BLU3_9GAMM</name>
<evidence type="ECO:0000256" key="2">
    <source>
        <dbReference type="ARBA" id="ARBA00023125"/>
    </source>
</evidence>
<evidence type="ECO:0000313" key="7">
    <source>
        <dbReference type="Proteomes" id="UP000199233"/>
    </source>
</evidence>
<evidence type="ECO:0000256" key="1">
    <source>
        <dbReference type="ARBA" id="ARBA00023015"/>
    </source>
</evidence>
<dbReference type="GO" id="GO:0003700">
    <property type="term" value="F:DNA-binding transcription factor activity"/>
    <property type="evidence" value="ECO:0007669"/>
    <property type="project" value="TreeGrafter"/>
</dbReference>
<dbReference type="PROSITE" id="PS50977">
    <property type="entry name" value="HTH_TETR_2"/>
    <property type="match status" value="1"/>
</dbReference>
<keyword evidence="7" id="KW-1185">Reference proteome</keyword>
<dbReference type="RefSeq" id="WP_177188816.1">
    <property type="nucleotide sequence ID" value="NZ_FOFS01000002.1"/>
</dbReference>
<dbReference type="InterPro" id="IPR011075">
    <property type="entry name" value="TetR_C"/>
</dbReference>
<protein>
    <submittedName>
        <fullName evidence="6">Transcriptional regulator, TetR family</fullName>
    </submittedName>
</protein>
<dbReference type="STRING" id="489703.SAMN04488038_102144"/>
<keyword evidence="3" id="KW-0804">Transcription</keyword>
<evidence type="ECO:0000256" key="4">
    <source>
        <dbReference type="PROSITE-ProRule" id="PRU00335"/>
    </source>
</evidence>
<dbReference type="Pfam" id="PF16859">
    <property type="entry name" value="TetR_C_11"/>
    <property type="match status" value="1"/>
</dbReference>
<proteinExistence type="predicted"/>
<gene>
    <name evidence="6" type="ORF">SAMN04488038_102144</name>
</gene>
<feature type="DNA-binding region" description="H-T-H motif" evidence="4">
    <location>
        <begin position="34"/>
        <end position="53"/>
    </location>
</feature>
<dbReference type="EMBL" id="FOFS01000002">
    <property type="protein sequence ID" value="SEP89940.1"/>
    <property type="molecule type" value="Genomic_DNA"/>
</dbReference>
<dbReference type="AlphaFoldDB" id="A0A1H9BLU3"/>
<reference evidence="6 7" key="1">
    <citation type="submission" date="2016-10" db="EMBL/GenBank/DDBJ databases">
        <authorList>
            <person name="de Groot N.N."/>
        </authorList>
    </citation>
    <scope>NUCLEOTIDE SEQUENCE [LARGE SCALE GENOMIC DNA]</scope>
    <source>
        <strain evidence="6 7">DSM 25927</strain>
    </source>
</reference>
<dbReference type="SUPFAM" id="SSF48498">
    <property type="entry name" value="Tetracyclin repressor-like, C-terminal domain"/>
    <property type="match status" value="1"/>
</dbReference>
<dbReference type="InterPro" id="IPR009057">
    <property type="entry name" value="Homeodomain-like_sf"/>
</dbReference>
<dbReference type="GO" id="GO:0000976">
    <property type="term" value="F:transcription cis-regulatory region binding"/>
    <property type="evidence" value="ECO:0007669"/>
    <property type="project" value="TreeGrafter"/>
</dbReference>
<dbReference type="PANTHER" id="PTHR30055">
    <property type="entry name" value="HTH-TYPE TRANSCRIPTIONAL REGULATOR RUTR"/>
    <property type="match status" value="1"/>
</dbReference>
<evidence type="ECO:0000256" key="3">
    <source>
        <dbReference type="ARBA" id="ARBA00023163"/>
    </source>
</evidence>